<accession>A0A9X7Z5S1</accession>
<dbReference type="KEGG" id="afx:JZ786_13360"/>
<dbReference type="EMBL" id="CP071182">
    <property type="protein sequence ID" value="QSO45560.1"/>
    <property type="molecule type" value="Genomic_DNA"/>
</dbReference>
<dbReference type="InterPro" id="IPR017439">
    <property type="entry name" value="Amidohydrolase"/>
</dbReference>
<feature type="binding site" evidence="3">
    <location>
        <position position="106"/>
    </location>
    <ligand>
        <name>Mn(2+)</name>
        <dbReference type="ChEBI" id="CHEBI:29035"/>
        <label>2</label>
    </ligand>
</feature>
<dbReference type="Proteomes" id="UP000663505">
    <property type="component" value="Chromosome"/>
</dbReference>
<organism evidence="5 6">
    <name type="scientific">Alicyclobacillus mengziensis</name>
    <dbReference type="NCBI Taxonomy" id="2931921"/>
    <lineage>
        <taxon>Bacteria</taxon>
        <taxon>Bacillati</taxon>
        <taxon>Bacillota</taxon>
        <taxon>Bacilli</taxon>
        <taxon>Bacillales</taxon>
        <taxon>Alicyclobacillaceae</taxon>
        <taxon>Alicyclobacillus</taxon>
    </lineage>
</organism>
<evidence type="ECO:0000256" key="2">
    <source>
        <dbReference type="ARBA" id="ARBA00022801"/>
    </source>
</evidence>
<keyword evidence="2" id="KW-0378">Hydrolase</keyword>
<evidence type="ECO:0000256" key="1">
    <source>
        <dbReference type="ARBA" id="ARBA00006153"/>
    </source>
</evidence>
<dbReference type="InterPro" id="IPR002933">
    <property type="entry name" value="Peptidase_M20"/>
</dbReference>
<dbReference type="InterPro" id="IPR011650">
    <property type="entry name" value="Peptidase_M20_dimer"/>
</dbReference>
<gene>
    <name evidence="5" type="ORF">JZ786_13360</name>
</gene>
<dbReference type="Pfam" id="PF01546">
    <property type="entry name" value="Peptidase_M20"/>
    <property type="match status" value="1"/>
</dbReference>
<keyword evidence="3" id="KW-0479">Metal-binding</keyword>
<feature type="domain" description="Peptidase M20 dimerisation" evidence="4">
    <location>
        <begin position="190"/>
        <end position="282"/>
    </location>
</feature>
<evidence type="ECO:0000313" key="5">
    <source>
        <dbReference type="EMBL" id="QSO45560.1"/>
    </source>
</evidence>
<comment type="similarity">
    <text evidence="1">Belongs to the peptidase M20 family.</text>
</comment>
<sequence>MTVATTDVSALVESVKEEVIAWRRHLHAHPELSFQEVGTSQFVYDTLQSFGGLEVSRPTATSVLARLVGSAPGPVIALRADMDALPITEATEFEFASRNQGVMHACGHDGHTAMLLGAAKILSGIKDELRGEIRFLFQHAEELFPGGAQEMVKAGAMEGVEKVFGIHLQSMMDPGVIGICAGPLNAAPDTFSVKIIGKGGHAAYPHQTVDSVAIAAQVITNLQHIVSRNVDPLDPLVVSVTQIIGGTAHNVIPGVVEFGGTVRSHNPQLRQQVPEWMERIVRGITEAHGATYELDYVKGYDPVLNDEAVTAIVENTLRQVFDEDQVVTARPTMAGEDFSAYQKKAPGTFFLVGAGYGPKESRFPHHHPSFAINEDALSVGVQAFTHLALQLLHQEA</sequence>
<evidence type="ECO:0000313" key="6">
    <source>
        <dbReference type="Proteomes" id="UP000663505"/>
    </source>
</evidence>
<dbReference type="InterPro" id="IPR036264">
    <property type="entry name" value="Bact_exopeptidase_dim_dom"/>
</dbReference>
<proteinExistence type="inferred from homology"/>
<dbReference type="NCBIfam" id="TIGR01891">
    <property type="entry name" value="amidohydrolases"/>
    <property type="match status" value="1"/>
</dbReference>
<name>A0A9X7Z5S1_9BACL</name>
<dbReference type="PANTHER" id="PTHR11014:SF63">
    <property type="entry name" value="METALLOPEPTIDASE, PUTATIVE (AFU_ORTHOLOGUE AFUA_6G09600)-RELATED"/>
    <property type="match status" value="1"/>
</dbReference>
<dbReference type="PIRSF" id="PIRSF005962">
    <property type="entry name" value="Pept_M20D_amidohydro"/>
    <property type="match status" value="1"/>
</dbReference>
<dbReference type="AlphaFoldDB" id="A0A9X7Z5S1"/>
<dbReference type="PANTHER" id="PTHR11014">
    <property type="entry name" value="PEPTIDASE M20 FAMILY MEMBER"/>
    <property type="match status" value="1"/>
</dbReference>
<keyword evidence="3" id="KW-0464">Manganese</keyword>
<dbReference type="GO" id="GO:0016787">
    <property type="term" value="F:hydrolase activity"/>
    <property type="evidence" value="ECO:0007669"/>
    <property type="project" value="UniProtKB-KW"/>
</dbReference>
<dbReference type="Gene3D" id="3.40.630.10">
    <property type="entry name" value="Zn peptidases"/>
    <property type="match status" value="1"/>
</dbReference>
<dbReference type="SUPFAM" id="SSF53187">
    <property type="entry name" value="Zn-dependent exopeptidases"/>
    <property type="match status" value="1"/>
</dbReference>
<keyword evidence="6" id="KW-1185">Reference proteome</keyword>
<comment type="cofactor">
    <cofactor evidence="3">
        <name>Mn(2+)</name>
        <dbReference type="ChEBI" id="CHEBI:29035"/>
    </cofactor>
    <text evidence="3">The Mn(2+) ion enhances activity.</text>
</comment>
<feature type="binding site" evidence="3">
    <location>
        <position position="167"/>
    </location>
    <ligand>
        <name>Mn(2+)</name>
        <dbReference type="ChEBI" id="CHEBI:29035"/>
        <label>2</label>
    </ligand>
</feature>
<dbReference type="Pfam" id="PF07687">
    <property type="entry name" value="M20_dimer"/>
    <property type="match status" value="1"/>
</dbReference>
<dbReference type="Gene3D" id="3.30.70.360">
    <property type="match status" value="1"/>
</dbReference>
<dbReference type="SUPFAM" id="SSF55031">
    <property type="entry name" value="Bacterial exopeptidase dimerisation domain"/>
    <property type="match status" value="1"/>
</dbReference>
<protein>
    <submittedName>
        <fullName evidence="5">Amidohydrolase</fullName>
    </submittedName>
</protein>
<feature type="binding site" evidence="3">
    <location>
        <position position="142"/>
    </location>
    <ligand>
        <name>Mn(2+)</name>
        <dbReference type="ChEBI" id="CHEBI:29035"/>
        <label>2</label>
    </ligand>
</feature>
<evidence type="ECO:0000256" key="3">
    <source>
        <dbReference type="PIRSR" id="PIRSR005962-1"/>
    </source>
</evidence>
<dbReference type="FunFam" id="3.30.70.360:FF:000014">
    <property type="entry name" value="N-acyl-L-amino acid amidohydrolase"/>
    <property type="match status" value="1"/>
</dbReference>
<dbReference type="GO" id="GO:0046872">
    <property type="term" value="F:metal ion binding"/>
    <property type="evidence" value="ECO:0007669"/>
    <property type="project" value="UniProtKB-KW"/>
</dbReference>
<reference evidence="5 6" key="1">
    <citation type="submission" date="2021-02" db="EMBL/GenBank/DDBJ databases">
        <title>Alicyclobacillus curvatus sp. nov. and Alicyclobacillus mengziensis sp. nov., two acidophilic bacteria isolated from acid mine drainage.</title>
        <authorList>
            <person name="Huang Y."/>
        </authorList>
    </citation>
    <scope>NUCLEOTIDE SEQUENCE [LARGE SCALE GENOMIC DNA]</scope>
    <source>
        <strain evidence="5 6">S30H14</strain>
    </source>
</reference>
<feature type="binding site" evidence="3">
    <location>
        <position position="108"/>
    </location>
    <ligand>
        <name>Mn(2+)</name>
        <dbReference type="ChEBI" id="CHEBI:29035"/>
        <label>2</label>
    </ligand>
</feature>
<evidence type="ECO:0000259" key="4">
    <source>
        <dbReference type="Pfam" id="PF07687"/>
    </source>
</evidence>
<feature type="binding site" evidence="3">
    <location>
        <position position="366"/>
    </location>
    <ligand>
        <name>Mn(2+)</name>
        <dbReference type="ChEBI" id="CHEBI:29035"/>
        <label>2</label>
    </ligand>
</feature>